<evidence type="ECO:0000259" key="2">
    <source>
        <dbReference type="Pfam" id="PF24359"/>
    </source>
</evidence>
<dbReference type="WBParaSite" id="jg15508">
    <property type="protein sequence ID" value="jg15508"/>
    <property type="gene ID" value="jg15508"/>
</dbReference>
<organism evidence="3 4">
    <name type="scientific">Ditylenchus dipsaci</name>
    <dbReference type="NCBI Taxonomy" id="166011"/>
    <lineage>
        <taxon>Eukaryota</taxon>
        <taxon>Metazoa</taxon>
        <taxon>Ecdysozoa</taxon>
        <taxon>Nematoda</taxon>
        <taxon>Chromadorea</taxon>
        <taxon>Rhabditida</taxon>
        <taxon>Tylenchina</taxon>
        <taxon>Tylenchomorpha</taxon>
        <taxon>Sphaerularioidea</taxon>
        <taxon>Anguinidae</taxon>
        <taxon>Anguininae</taxon>
        <taxon>Ditylenchus</taxon>
    </lineage>
</organism>
<feature type="region of interest" description="Disordered" evidence="1">
    <location>
        <begin position="275"/>
        <end position="303"/>
    </location>
</feature>
<dbReference type="InterPro" id="IPR055937">
    <property type="entry name" value="DUF7515"/>
</dbReference>
<dbReference type="AlphaFoldDB" id="A0A915D3F6"/>
<dbReference type="Proteomes" id="UP000887574">
    <property type="component" value="Unplaced"/>
</dbReference>
<sequence>MNSMRPAEEIEKAIKRISNTLISVAEGYTAKDLLSDISQDYDIDGHDFASQCGFSSFEEFMASDLMKKYVKVERQEDGLLYKPAYDPCMQHILDEMLKSRSDVLRKKQIKESREAAKNAKNIYTNNPPVNLFRQFGLNNNNSFASSSNALNNQPRQQDLIQQPQLKPNGPVPLMSIPVQSLCREGENYRSSQHNNFTALQPRSTAFFNPHATTYSKADNSNSQTAFLPNKQIASKPAGIPARIEQVSGQSSARDMANHNRTGQHNIKAELLVDKKSNSSSSSNDFEIYNAPPETSKAVPISSTTKKQINSINWDLDEEEEQATQQSPKNHNPNNIMRKSSSSDEWDFGELEIRKTVTKPVPVAPSRTVASSLTLLVAFLEPTTTKHMIPRPKQYQRRLQSADQLFP</sequence>
<dbReference type="Pfam" id="PF24359">
    <property type="entry name" value="DUF7515"/>
    <property type="match status" value="1"/>
</dbReference>
<reference evidence="4" key="1">
    <citation type="submission" date="2022-11" db="UniProtKB">
        <authorList>
            <consortium name="WormBaseParasite"/>
        </authorList>
    </citation>
    <scope>IDENTIFICATION</scope>
</reference>
<accession>A0A915D3F6</accession>
<proteinExistence type="predicted"/>
<feature type="compositionally biased region" description="Polar residues" evidence="1">
    <location>
        <begin position="322"/>
        <end position="339"/>
    </location>
</feature>
<evidence type="ECO:0000313" key="3">
    <source>
        <dbReference type="Proteomes" id="UP000887574"/>
    </source>
</evidence>
<protein>
    <submittedName>
        <fullName evidence="4">HTH OST-type domain-containing protein</fullName>
    </submittedName>
</protein>
<feature type="compositionally biased region" description="Polar residues" evidence="1">
    <location>
        <begin position="396"/>
        <end position="406"/>
    </location>
</feature>
<evidence type="ECO:0000256" key="1">
    <source>
        <dbReference type="SAM" id="MobiDB-lite"/>
    </source>
</evidence>
<feature type="region of interest" description="Disordered" evidence="1">
    <location>
        <begin position="387"/>
        <end position="406"/>
    </location>
</feature>
<feature type="region of interest" description="Disordered" evidence="1">
    <location>
        <begin position="317"/>
        <end position="343"/>
    </location>
</feature>
<keyword evidence="3" id="KW-1185">Reference proteome</keyword>
<evidence type="ECO:0000313" key="4">
    <source>
        <dbReference type="WBParaSite" id="jg15508"/>
    </source>
</evidence>
<feature type="domain" description="DUF7515" evidence="2">
    <location>
        <begin position="8"/>
        <end position="90"/>
    </location>
</feature>
<name>A0A915D3F6_9BILA</name>